<dbReference type="InterPro" id="IPR006076">
    <property type="entry name" value="FAD-dep_OxRdtase"/>
</dbReference>
<dbReference type="Gene3D" id="3.30.9.10">
    <property type="entry name" value="D-Amino Acid Oxidase, subunit A, domain 2"/>
    <property type="match status" value="1"/>
</dbReference>
<dbReference type="PANTHER" id="PTHR13847:SF181">
    <property type="entry name" value="TRANSFERASE CAF17, MITOCHONDRIAL-RELATED"/>
    <property type="match status" value="1"/>
</dbReference>
<evidence type="ECO:0000313" key="2">
    <source>
        <dbReference type="EMBL" id="GAA3988129.1"/>
    </source>
</evidence>
<dbReference type="PANTHER" id="PTHR13847">
    <property type="entry name" value="SARCOSINE DEHYDROGENASE-RELATED"/>
    <property type="match status" value="1"/>
</dbReference>
<name>A0ABP7QUQ4_9PSEU</name>
<dbReference type="RefSeq" id="WP_344870624.1">
    <property type="nucleotide sequence ID" value="NZ_BAABAL010000003.1"/>
</dbReference>
<reference evidence="3" key="1">
    <citation type="journal article" date="2019" name="Int. J. Syst. Evol. Microbiol.">
        <title>The Global Catalogue of Microorganisms (GCM) 10K type strain sequencing project: providing services to taxonomists for standard genome sequencing and annotation.</title>
        <authorList>
            <consortium name="The Broad Institute Genomics Platform"/>
            <consortium name="The Broad Institute Genome Sequencing Center for Infectious Disease"/>
            <person name="Wu L."/>
            <person name="Ma J."/>
        </authorList>
    </citation>
    <scope>NUCLEOTIDE SEQUENCE [LARGE SCALE GENOMIC DNA]</scope>
    <source>
        <strain evidence="3">JCM 17342</strain>
    </source>
</reference>
<dbReference type="InterPro" id="IPR036188">
    <property type="entry name" value="FAD/NAD-bd_sf"/>
</dbReference>
<dbReference type="Pfam" id="PF01266">
    <property type="entry name" value="DAO"/>
    <property type="match status" value="1"/>
</dbReference>
<accession>A0ABP7QUQ4</accession>
<feature type="domain" description="FAD dependent oxidoreductase" evidence="1">
    <location>
        <begin position="5"/>
        <end position="350"/>
    </location>
</feature>
<dbReference type="EMBL" id="BAABAL010000003">
    <property type="protein sequence ID" value="GAA3988129.1"/>
    <property type="molecule type" value="Genomic_DNA"/>
</dbReference>
<dbReference type="Gene3D" id="3.50.50.60">
    <property type="entry name" value="FAD/NAD(P)-binding domain"/>
    <property type="match status" value="1"/>
</dbReference>
<protein>
    <recommendedName>
        <fullName evidence="1">FAD dependent oxidoreductase domain-containing protein</fullName>
    </recommendedName>
</protein>
<organism evidence="2 3">
    <name type="scientific">Allokutzneria multivorans</name>
    <dbReference type="NCBI Taxonomy" id="1142134"/>
    <lineage>
        <taxon>Bacteria</taxon>
        <taxon>Bacillati</taxon>
        <taxon>Actinomycetota</taxon>
        <taxon>Actinomycetes</taxon>
        <taxon>Pseudonocardiales</taxon>
        <taxon>Pseudonocardiaceae</taxon>
        <taxon>Allokutzneria</taxon>
    </lineage>
</organism>
<proteinExistence type="predicted"/>
<comment type="caution">
    <text evidence="2">The sequence shown here is derived from an EMBL/GenBank/DDBJ whole genome shotgun (WGS) entry which is preliminary data.</text>
</comment>
<evidence type="ECO:0000313" key="3">
    <source>
        <dbReference type="Proteomes" id="UP001501747"/>
    </source>
</evidence>
<gene>
    <name evidence="2" type="ORF">GCM10022247_03190</name>
</gene>
<dbReference type="SUPFAM" id="SSF54373">
    <property type="entry name" value="FAD-linked reductases, C-terminal domain"/>
    <property type="match status" value="1"/>
</dbReference>
<keyword evidence="3" id="KW-1185">Reference proteome</keyword>
<sequence length="393" mass="41435">MAGRRVVVVGAGVVGASVAHHLTERGFTDVLVIDARSEGTLPGSTGLAPGLVGQLSSDRDLARLAIDSVELYSRLPGHFHRVGCLEVATSEAGMSGFAADVDNGARLGLDAQVITTSEAAVLAPGLVSDSAHGALLIRDDGAVDPVAVTAALIASAREQGAQFRWNSPVRQLEEQNGRVVGVRLDSGVVRADTVVLAVGVWGPTLASTVGVQVPMLPVEHPYAFTVPSEDLTAEPITMPIVRYPEHAVYCRTHGTRYGFGTYDHEPVPAAFGATAARRFRDKVFEPALTKARKLVPALRTADVEKRINGVFALTPDELPLVGPAPEVRGLWLAEASWVTHAGGVGKLLAEQLLGLSSGLVDPARLAPSRFAGWTAERVAKASLPHYRGIYLTH</sequence>
<evidence type="ECO:0000259" key="1">
    <source>
        <dbReference type="Pfam" id="PF01266"/>
    </source>
</evidence>
<dbReference type="SUPFAM" id="SSF51905">
    <property type="entry name" value="FAD/NAD(P)-binding domain"/>
    <property type="match status" value="1"/>
</dbReference>
<dbReference type="Proteomes" id="UP001501747">
    <property type="component" value="Unassembled WGS sequence"/>
</dbReference>